<organism evidence="2 3">
    <name type="scientific">Aegilops tauschii subsp. strangulata</name>
    <name type="common">Goatgrass</name>
    <dbReference type="NCBI Taxonomy" id="200361"/>
    <lineage>
        <taxon>Eukaryota</taxon>
        <taxon>Viridiplantae</taxon>
        <taxon>Streptophyta</taxon>
        <taxon>Embryophyta</taxon>
        <taxon>Tracheophyta</taxon>
        <taxon>Spermatophyta</taxon>
        <taxon>Magnoliopsida</taxon>
        <taxon>Liliopsida</taxon>
        <taxon>Poales</taxon>
        <taxon>Poaceae</taxon>
        <taxon>BOP clade</taxon>
        <taxon>Pooideae</taxon>
        <taxon>Triticodae</taxon>
        <taxon>Triticeae</taxon>
        <taxon>Triticinae</taxon>
        <taxon>Aegilops</taxon>
    </lineage>
</organism>
<accession>A0A452XLC2</accession>
<dbReference type="Proteomes" id="UP000015105">
    <property type="component" value="Chromosome 1D"/>
</dbReference>
<evidence type="ECO:0000256" key="1">
    <source>
        <dbReference type="SAM" id="MobiDB-lite"/>
    </source>
</evidence>
<feature type="region of interest" description="Disordered" evidence="1">
    <location>
        <begin position="66"/>
        <end position="96"/>
    </location>
</feature>
<sequence length="96" mass="10697">DLVYAWSSCCEEMTCLCLSFQVAVAETAKEMVAEFMPKLLCGPDMVELAVDAECAQDWDPATVEDCHRPSSSHHHHHHDLDDGQHEYPLGRVGIEA</sequence>
<reference evidence="2" key="4">
    <citation type="submission" date="2019-03" db="UniProtKB">
        <authorList>
            <consortium name="EnsemblPlants"/>
        </authorList>
    </citation>
    <scope>IDENTIFICATION</scope>
</reference>
<protein>
    <submittedName>
        <fullName evidence="2">Uncharacterized protein</fullName>
    </submittedName>
</protein>
<reference evidence="3" key="1">
    <citation type="journal article" date="2014" name="Science">
        <title>Ancient hybridizations among the ancestral genomes of bread wheat.</title>
        <authorList>
            <consortium name="International Wheat Genome Sequencing Consortium,"/>
            <person name="Marcussen T."/>
            <person name="Sandve S.R."/>
            <person name="Heier L."/>
            <person name="Spannagl M."/>
            <person name="Pfeifer M."/>
            <person name="Jakobsen K.S."/>
            <person name="Wulff B.B."/>
            <person name="Steuernagel B."/>
            <person name="Mayer K.F."/>
            <person name="Olsen O.A."/>
        </authorList>
    </citation>
    <scope>NUCLEOTIDE SEQUENCE [LARGE SCALE GENOMIC DNA]</scope>
    <source>
        <strain evidence="3">cv. AL8/78</strain>
    </source>
</reference>
<reference evidence="2" key="5">
    <citation type="journal article" date="2021" name="G3 (Bethesda)">
        <title>Aegilops tauschii genome assembly Aet v5.0 features greater sequence contiguity and improved annotation.</title>
        <authorList>
            <person name="Wang L."/>
            <person name="Zhu T."/>
            <person name="Rodriguez J.C."/>
            <person name="Deal K.R."/>
            <person name="Dubcovsky J."/>
            <person name="McGuire P.E."/>
            <person name="Lux T."/>
            <person name="Spannagl M."/>
            <person name="Mayer K.F.X."/>
            <person name="Baldrich P."/>
            <person name="Meyers B.C."/>
            <person name="Huo N."/>
            <person name="Gu Y.Q."/>
            <person name="Zhou H."/>
            <person name="Devos K.M."/>
            <person name="Bennetzen J.L."/>
            <person name="Unver T."/>
            <person name="Budak H."/>
            <person name="Gulick P.J."/>
            <person name="Galiba G."/>
            <person name="Kalapos B."/>
            <person name="Nelson D.R."/>
            <person name="Li P."/>
            <person name="You F.M."/>
            <person name="Luo M.C."/>
            <person name="Dvorak J."/>
        </authorList>
    </citation>
    <scope>NUCLEOTIDE SEQUENCE [LARGE SCALE GENOMIC DNA]</scope>
    <source>
        <strain evidence="2">cv. AL8/78</strain>
    </source>
</reference>
<reference evidence="2" key="3">
    <citation type="journal article" date="2017" name="Nature">
        <title>Genome sequence of the progenitor of the wheat D genome Aegilops tauschii.</title>
        <authorList>
            <person name="Luo M.C."/>
            <person name="Gu Y.Q."/>
            <person name="Puiu D."/>
            <person name="Wang H."/>
            <person name="Twardziok S.O."/>
            <person name="Deal K.R."/>
            <person name="Huo N."/>
            <person name="Zhu T."/>
            <person name="Wang L."/>
            <person name="Wang Y."/>
            <person name="McGuire P.E."/>
            <person name="Liu S."/>
            <person name="Long H."/>
            <person name="Ramasamy R.K."/>
            <person name="Rodriguez J.C."/>
            <person name="Van S.L."/>
            <person name="Yuan L."/>
            <person name="Wang Z."/>
            <person name="Xia Z."/>
            <person name="Xiao L."/>
            <person name="Anderson O.D."/>
            <person name="Ouyang S."/>
            <person name="Liang Y."/>
            <person name="Zimin A.V."/>
            <person name="Pertea G."/>
            <person name="Qi P."/>
            <person name="Bennetzen J.L."/>
            <person name="Dai X."/>
            <person name="Dawson M.W."/>
            <person name="Muller H.G."/>
            <person name="Kugler K."/>
            <person name="Rivarola-Duarte L."/>
            <person name="Spannagl M."/>
            <person name="Mayer K.F.X."/>
            <person name="Lu F.H."/>
            <person name="Bevan M.W."/>
            <person name="Leroy P."/>
            <person name="Li P."/>
            <person name="You F.M."/>
            <person name="Sun Q."/>
            <person name="Liu Z."/>
            <person name="Lyons E."/>
            <person name="Wicker T."/>
            <person name="Salzberg S.L."/>
            <person name="Devos K.M."/>
            <person name="Dvorak J."/>
        </authorList>
    </citation>
    <scope>NUCLEOTIDE SEQUENCE [LARGE SCALE GENOMIC DNA]</scope>
    <source>
        <strain evidence="2">cv. AL8/78</strain>
    </source>
</reference>
<dbReference type="EnsemblPlants" id="AET1Gv20051700.3">
    <property type="protein sequence ID" value="AET1Gv20051700.3"/>
    <property type="gene ID" value="AET1Gv20051700"/>
</dbReference>
<evidence type="ECO:0000313" key="2">
    <source>
        <dbReference type="EnsemblPlants" id="AET1Gv20051700.3"/>
    </source>
</evidence>
<dbReference type="Gramene" id="AET1Gv20051700.3">
    <property type="protein sequence ID" value="AET1Gv20051700.3"/>
    <property type="gene ID" value="AET1Gv20051700"/>
</dbReference>
<proteinExistence type="predicted"/>
<dbReference type="AlphaFoldDB" id="A0A452XLC2"/>
<name>A0A452XLC2_AEGTS</name>
<reference evidence="3" key="2">
    <citation type="journal article" date="2017" name="Nat. Plants">
        <title>The Aegilops tauschii genome reveals multiple impacts of transposons.</title>
        <authorList>
            <person name="Zhao G."/>
            <person name="Zou C."/>
            <person name="Li K."/>
            <person name="Wang K."/>
            <person name="Li T."/>
            <person name="Gao L."/>
            <person name="Zhang X."/>
            <person name="Wang H."/>
            <person name="Yang Z."/>
            <person name="Liu X."/>
            <person name="Jiang W."/>
            <person name="Mao L."/>
            <person name="Kong X."/>
            <person name="Jiao Y."/>
            <person name="Jia J."/>
        </authorList>
    </citation>
    <scope>NUCLEOTIDE SEQUENCE [LARGE SCALE GENOMIC DNA]</scope>
    <source>
        <strain evidence="3">cv. AL8/78</strain>
    </source>
</reference>
<evidence type="ECO:0000313" key="3">
    <source>
        <dbReference type="Proteomes" id="UP000015105"/>
    </source>
</evidence>
<keyword evidence="3" id="KW-1185">Reference proteome</keyword>